<feature type="region of interest" description="Disordered" evidence="3">
    <location>
        <begin position="340"/>
        <end position="361"/>
    </location>
</feature>
<keyword evidence="7" id="KW-1185">Reference proteome</keyword>
<accession>A0ABV8Q3U3</accession>
<dbReference type="Pfam" id="PF01408">
    <property type="entry name" value="GFO_IDH_MocA"/>
    <property type="match status" value="1"/>
</dbReference>
<dbReference type="SUPFAM" id="SSF51735">
    <property type="entry name" value="NAD(P)-binding Rossmann-fold domains"/>
    <property type="match status" value="1"/>
</dbReference>
<organism evidence="6 7">
    <name type="scientific">Gryllotalpicola reticulitermitis</name>
    <dbReference type="NCBI Taxonomy" id="1184153"/>
    <lineage>
        <taxon>Bacteria</taxon>
        <taxon>Bacillati</taxon>
        <taxon>Actinomycetota</taxon>
        <taxon>Actinomycetes</taxon>
        <taxon>Micrococcales</taxon>
        <taxon>Microbacteriaceae</taxon>
        <taxon>Gryllotalpicola</taxon>
    </lineage>
</organism>
<dbReference type="PANTHER" id="PTHR43818">
    <property type="entry name" value="BCDNA.GH03377"/>
    <property type="match status" value="1"/>
</dbReference>
<evidence type="ECO:0000259" key="5">
    <source>
        <dbReference type="Pfam" id="PF22725"/>
    </source>
</evidence>
<protein>
    <submittedName>
        <fullName evidence="6">Gfo/Idh/MocA family protein</fullName>
    </submittedName>
</protein>
<dbReference type="InterPro" id="IPR000683">
    <property type="entry name" value="Gfo/Idh/MocA-like_OxRdtase_N"/>
</dbReference>
<feature type="domain" description="Gfo/Idh/MocA-like oxidoreductase N-terminal" evidence="4">
    <location>
        <begin position="6"/>
        <end position="118"/>
    </location>
</feature>
<dbReference type="Proteomes" id="UP001595900">
    <property type="component" value="Unassembled WGS sequence"/>
</dbReference>
<evidence type="ECO:0000313" key="7">
    <source>
        <dbReference type="Proteomes" id="UP001595900"/>
    </source>
</evidence>
<dbReference type="Gene3D" id="3.30.360.10">
    <property type="entry name" value="Dihydrodipicolinate Reductase, domain 2"/>
    <property type="match status" value="1"/>
</dbReference>
<dbReference type="InterPro" id="IPR055170">
    <property type="entry name" value="GFO_IDH_MocA-like_dom"/>
</dbReference>
<dbReference type="EMBL" id="JBHSCN010000002">
    <property type="protein sequence ID" value="MFC4242003.1"/>
    <property type="molecule type" value="Genomic_DNA"/>
</dbReference>
<dbReference type="InterPro" id="IPR036291">
    <property type="entry name" value="NAD(P)-bd_dom_sf"/>
</dbReference>
<comment type="caution">
    <text evidence="6">The sequence shown here is derived from an EMBL/GenBank/DDBJ whole genome shotgun (WGS) entry which is preliminary data.</text>
</comment>
<dbReference type="RefSeq" id="WP_390226780.1">
    <property type="nucleotide sequence ID" value="NZ_JBHSCN010000002.1"/>
</dbReference>
<reference evidence="7" key="1">
    <citation type="journal article" date="2019" name="Int. J. Syst. Evol. Microbiol.">
        <title>The Global Catalogue of Microorganisms (GCM) 10K type strain sequencing project: providing services to taxonomists for standard genome sequencing and annotation.</title>
        <authorList>
            <consortium name="The Broad Institute Genomics Platform"/>
            <consortium name="The Broad Institute Genome Sequencing Center for Infectious Disease"/>
            <person name="Wu L."/>
            <person name="Ma J."/>
        </authorList>
    </citation>
    <scope>NUCLEOTIDE SEQUENCE [LARGE SCALE GENOMIC DNA]</scope>
    <source>
        <strain evidence="7">CGMCC 1.10363</strain>
    </source>
</reference>
<dbReference type="SUPFAM" id="SSF55347">
    <property type="entry name" value="Glyceraldehyde-3-phosphate dehydrogenase-like, C-terminal domain"/>
    <property type="match status" value="1"/>
</dbReference>
<proteinExistence type="predicted"/>
<keyword evidence="2" id="KW-0520">NAD</keyword>
<evidence type="ECO:0000259" key="4">
    <source>
        <dbReference type="Pfam" id="PF01408"/>
    </source>
</evidence>
<dbReference type="Pfam" id="PF22725">
    <property type="entry name" value="GFO_IDH_MocA_C3"/>
    <property type="match status" value="1"/>
</dbReference>
<feature type="compositionally biased region" description="Basic and acidic residues" evidence="3">
    <location>
        <begin position="347"/>
        <end position="361"/>
    </location>
</feature>
<gene>
    <name evidence="6" type="ORF">ACFOYW_01350</name>
</gene>
<keyword evidence="1" id="KW-0560">Oxidoreductase</keyword>
<dbReference type="Gene3D" id="3.40.50.720">
    <property type="entry name" value="NAD(P)-binding Rossmann-like Domain"/>
    <property type="match status" value="1"/>
</dbReference>
<evidence type="ECO:0000256" key="2">
    <source>
        <dbReference type="ARBA" id="ARBA00023027"/>
    </source>
</evidence>
<feature type="domain" description="GFO/IDH/MocA-like oxidoreductase" evidence="5">
    <location>
        <begin position="130"/>
        <end position="248"/>
    </location>
</feature>
<evidence type="ECO:0000313" key="6">
    <source>
        <dbReference type="EMBL" id="MFC4242003.1"/>
    </source>
</evidence>
<dbReference type="InterPro" id="IPR050463">
    <property type="entry name" value="Gfo/Idh/MocA_oxidrdct_glycsds"/>
</dbReference>
<evidence type="ECO:0000256" key="1">
    <source>
        <dbReference type="ARBA" id="ARBA00023002"/>
    </source>
</evidence>
<dbReference type="PANTHER" id="PTHR43818:SF11">
    <property type="entry name" value="BCDNA.GH03377"/>
    <property type="match status" value="1"/>
</dbReference>
<sequence>MNLPARVGVIGTGAVSHQYLPNLLNSPTLTVTAVADIDADAARRLADEYGVEAWTPEQLLASDEIDIVLNLTPIRFHASVTRSALEAGKHVYSEKSLATSVAEGQELLDLAESRGLVVAGAPDTLLGTSFQAARAALDNGIVGTPLTAAAVMLRFRHPRTVYFENYNALFDMAPYYVSALATLFGPIATVSGSVALDPAEPGDKHVALGFSSVLDFASGLSATLTMNWRSEHEHEIPVLDVYGSSGVLRFANPNNFGDPAFVRTHEQPEGTWAELPDSRQSSDHAFNLRGLGVSDLAAALAAGTPPRASGQLACHVVDVVSAVIRSSESGERVALTTTFDSPAPLSADDRNSYIESERSNA</sequence>
<evidence type="ECO:0000256" key="3">
    <source>
        <dbReference type="SAM" id="MobiDB-lite"/>
    </source>
</evidence>
<name>A0ABV8Q3U3_9MICO</name>